<dbReference type="AlphaFoldDB" id="A0AAV1QV63"/>
<evidence type="ECO:0000313" key="1">
    <source>
        <dbReference type="EMBL" id="CAK7323916.1"/>
    </source>
</evidence>
<accession>A0AAV1QV63</accession>
<evidence type="ECO:0000313" key="2">
    <source>
        <dbReference type="Proteomes" id="UP001314170"/>
    </source>
</evidence>
<protein>
    <submittedName>
        <fullName evidence="1">Uncharacterized protein</fullName>
    </submittedName>
</protein>
<dbReference type="Proteomes" id="UP001314170">
    <property type="component" value="Unassembled WGS sequence"/>
</dbReference>
<gene>
    <name evidence="1" type="ORF">DCAF_LOCUS1546</name>
</gene>
<dbReference type="EMBL" id="CAWUPB010000186">
    <property type="protein sequence ID" value="CAK7323916.1"/>
    <property type="molecule type" value="Genomic_DNA"/>
</dbReference>
<keyword evidence="2" id="KW-1185">Reference proteome</keyword>
<comment type="caution">
    <text evidence="1">The sequence shown here is derived from an EMBL/GenBank/DDBJ whole genome shotgun (WGS) entry which is preliminary data.</text>
</comment>
<name>A0AAV1QV63_9ROSI</name>
<reference evidence="1 2" key="1">
    <citation type="submission" date="2024-01" db="EMBL/GenBank/DDBJ databases">
        <authorList>
            <person name="Waweru B."/>
        </authorList>
    </citation>
    <scope>NUCLEOTIDE SEQUENCE [LARGE SCALE GENOMIC DNA]</scope>
</reference>
<feature type="non-terminal residue" evidence="1">
    <location>
        <position position="1"/>
    </location>
</feature>
<organism evidence="1 2">
    <name type="scientific">Dovyalis caffra</name>
    <dbReference type="NCBI Taxonomy" id="77055"/>
    <lineage>
        <taxon>Eukaryota</taxon>
        <taxon>Viridiplantae</taxon>
        <taxon>Streptophyta</taxon>
        <taxon>Embryophyta</taxon>
        <taxon>Tracheophyta</taxon>
        <taxon>Spermatophyta</taxon>
        <taxon>Magnoliopsida</taxon>
        <taxon>eudicotyledons</taxon>
        <taxon>Gunneridae</taxon>
        <taxon>Pentapetalae</taxon>
        <taxon>rosids</taxon>
        <taxon>fabids</taxon>
        <taxon>Malpighiales</taxon>
        <taxon>Salicaceae</taxon>
        <taxon>Flacourtieae</taxon>
        <taxon>Dovyalis</taxon>
    </lineage>
</organism>
<proteinExistence type="predicted"/>
<sequence length="52" mass="5853">YDRTFNYLLALELEGGCPLSYICGYVGRLHRDGPFPHGKESKAVPALRNFPI</sequence>